<evidence type="ECO:0000259" key="7">
    <source>
        <dbReference type="Pfam" id="PF20772"/>
    </source>
</evidence>
<dbReference type="GO" id="GO:0005737">
    <property type="term" value="C:cytoplasm"/>
    <property type="evidence" value="ECO:0007669"/>
    <property type="project" value="UniProtKB-SubCell"/>
</dbReference>
<dbReference type="Gene3D" id="1.10.10.200">
    <property type="match status" value="1"/>
</dbReference>
<evidence type="ECO:0000313" key="8">
    <source>
        <dbReference type="EMBL" id="OGY78779.1"/>
    </source>
</evidence>
<dbReference type="Proteomes" id="UP000177165">
    <property type="component" value="Unassembled WGS sequence"/>
</dbReference>
<sequence length="235" mass="25669">MSGHSKWSQIKHQKGTADQKRARVFSKLSKAITVAARGGENPDFNVRLRLAIEQAKKCNMPKDNIERAIAKGARKDAGSKALEEILYEGFGPGGVAILIETITDNRNRASSSLKATLHKYGGSLAGSNSVQWMFEKKEVLVIEASEANELAAIEAGADDVIKHNNELQIIITLAKNKEVKEKLTAAKISTLKETLEYIPTNKTKILKDAQDSLGKLCAELSDNEDVHAIYTNVTP</sequence>
<keyword evidence="2 4" id="KW-0805">Transcription regulation</keyword>
<feature type="domain" description="TACO1/YebC-like second and third" evidence="6">
    <location>
        <begin position="82"/>
        <end position="233"/>
    </location>
</feature>
<feature type="domain" description="TACO1/YebC-like N-terminal" evidence="7">
    <location>
        <begin position="5"/>
        <end position="74"/>
    </location>
</feature>
<dbReference type="NCBIfam" id="TIGR01033">
    <property type="entry name" value="YebC/PmpR family DNA-binding transcriptional regulator"/>
    <property type="match status" value="1"/>
</dbReference>
<dbReference type="GO" id="GO:0006355">
    <property type="term" value="P:regulation of DNA-templated transcription"/>
    <property type="evidence" value="ECO:0007669"/>
    <property type="project" value="UniProtKB-UniRule"/>
</dbReference>
<dbReference type="EMBL" id="MHKB01000012">
    <property type="protein sequence ID" value="OGY78779.1"/>
    <property type="molecule type" value="Genomic_DNA"/>
</dbReference>
<evidence type="ECO:0000256" key="1">
    <source>
        <dbReference type="ARBA" id="ARBA00008724"/>
    </source>
</evidence>
<name>A0A1G2AQE6_9BACT</name>
<dbReference type="SUPFAM" id="SSF75625">
    <property type="entry name" value="YebC-like"/>
    <property type="match status" value="1"/>
</dbReference>
<accession>A0A1G2AQE6</accession>
<dbReference type="PANTHER" id="PTHR12532:SF0">
    <property type="entry name" value="TRANSLATIONAL ACTIVATOR OF CYTOCHROME C OXIDASE 1"/>
    <property type="match status" value="1"/>
</dbReference>
<evidence type="ECO:0000256" key="3">
    <source>
        <dbReference type="ARBA" id="ARBA00023163"/>
    </source>
</evidence>
<keyword evidence="3 4" id="KW-0804">Transcription</keyword>
<dbReference type="HAMAP" id="MF_00693">
    <property type="entry name" value="Transcrip_reg_TACO1"/>
    <property type="match status" value="1"/>
</dbReference>
<evidence type="ECO:0000259" key="6">
    <source>
        <dbReference type="Pfam" id="PF01709"/>
    </source>
</evidence>
<dbReference type="Gene3D" id="3.30.70.980">
    <property type="match status" value="2"/>
</dbReference>
<dbReference type="STRING" id="1798540.A3B74_03245"/>
<gene>
    <name evidence="8" type="ORF">A3B74_03245</name>
</gene>
<dbReference type="GO" id="GO:0003677">
    <property type="term" value="F:DNA binding"/>
    <property type="evidence" value="ECO:0007669"/>
    <property type="project" value="UniProtKB-UniRule"/>
</dbReference>
<dbReference type="InterPro" id="IPR049083">
    <property type="entry name" value="TACO1_YebC_N"/>
</dbReference>
<organism evidence="8 9">
    <name type="scientific">Candidatus Kerfeldbacteria bacterium RIFCSPHIGHO2_02_FULL_42_14</name>
    <dbReference type="NCBI Taxonomy" id="1798540"/>
    <lineage>
        <taxon>Bacteria</taxon>
        <taxon>Candidatus Kerfeldiibacteriota</taxon>
    </lineage>
</organism>
<dbReference type="InterPro" id="IPR002876">
    <property type="entry name" value="Transcrip_reg_TACO1-like"/>
</dbReference>
<proteinExistence type="inferred from homology"/>
<evidence type="ECO:0000313" key="9">
    <source>
        <dbReference type="Proteomes" id="UP000177165"/>
    </source>
</evidence>
<keyword evidence="4" id="KW-0238">DNA-binding</keyword>
<dbReference type="InterPro" id="IPR048300">
    <property type="entry name" value="TACO1_YebC-like_2nd/3rd_dom"/>
</dbReference>
<comment type="similarity">
    <text evidence="1 4">Belongs to the TACO1 family.</text>
</comment>
<dbReference type="InterPro" id="IPR017856">
    <property type="entry name" value="Integrase-like_N"/>
</dbReference>
<feature type="region of interest" description="Disordered" evidence="5">
    <location>
        <begin position="1"/>
        <end position="22"/>
    </location>
</feature>
<dbReference type="AlphaFoldDB" id="A0A1G2AQE6"/>
<comment type="subcellular location">
    <subcellularLocation>
        <location evidence="4">Cytoplasm</location>
    </subcellularLocation>
</comment>
<dbReference type="Pfam" id="PF20772">
    <property type="entry name" value="TACO1_YebC_N"/>
    <property type="match status" value="1"/>
</dbReference>
<dbReference type="NCBIfam" id="NF009044">
    <property type="entry name" value="PRK12378.1"/>
    <property type="match status" value="1"/>
</dbReference>
<evidence type="ECO:0000256" key="5">
    <source>
        <dbReference type="SAM" id="MobiDB-lite"/>
    </source>
</evidence>
<dbReference type="InterPro" id="IPR029072">
    <property type="entry name" value="YebC-like"/>
</dbReference>
<dbReference type="FunFam" id="1.10.10.200:FF:000002">
    <property type="entry name" value="Probable transcriptional regulatory protein CLM62_37755"/>
    <property type="match status" value="1"/>
</dbReference>
<evidence type="ECO:0000256" key="2">
    <source>
        <dbReference type="ARBA" id="ARBA00023015"/>
    </source>
</evidence>
<reference evidence="8 9" key="1">
    <citation type="journal article" date="2016" name="Nat. Commun.">
        <title>Thousands of microbial genomes shed light on interconnected biogeochemical processes in an aquifer system.</title>
        <authorList>
            <person name="Anantharaman K."/>
            <person name="Brown C.T."/>
            <person name="Hug L.A."/>
            <person name="Sharon I."/>
            <person name="Castelle C.J."/>
            <person name="Probst A.J."/>
            <person name="Thomas B.C."/>
            <person name="Singh A."/>
            <person name="Wilkins M.J."/>
            <person name="Karaoz U."/>
            <person name="Brodie E.L."/>
            <person name="Williams K.H."/>
            <person name="Hubbard S.S."/>
            <person name="Banfield J.F."/>
        </authorList>
    </citation>
    <scope>NUCLEOTIDE SEQUENCE [LARGE SCALE GENOMIC DNA]</scope>
</reference>
<dbReference type="Pfam" id="PF01709">
    <property type="entry name" value="Transcrip_reg"/>
    <property type="match status" value="1"/>
</dbReference>
<dbReference type="InterPro" id="IPR026564">
    <property type="entry name" value="Transcrip_reg_TACO1-like_dom3"/>
</dbReference>
<dbReference type="PANTHER" id="PTHR12532">
    <property type="entry name" value="TRANSLATIONAL ACTIVATOR OF CYTOCHROME C OXIDASE 1"/>
    <property type="match status" value="1"/>
</dbReference>
<dbReference type="NCBIfam" id="NF001030">
    <property type="entry name" value="PRK00110.1"/>
    <property type="match status" value="1"/>
</dbReference>
<keyword evidence="4" id="KW-0963">Cytoplasm</keyword>
<comment type="caution">
    <text evidence="8">The sequence shown here is derived from an EMBL/GenBank/DDBJ whole genome shotgun (WGS) entry which is preliminary data.</text>
</comment>
<protein>
    <recommendedName>
        <fullName evidence="4">Probable transcriptional regulatory protein A3B74_03245</fullName>
    </recommendedName>
</protein>
<evidence type="ECO:0000256" key="4">
    <source>
        <dbReference type="HAMAP-Rule" id="MF_00693"/>
    </source>
</evidence>